<evidence type="ECO:0000256" key="11">
    <source>
        <dbReference type="PROSITE-ProRule" id="PRU01360"/>
    </source>
</evidence>
<dbReference type="InterPro" id="IPR000531">
    <property type="entry name" value="Beta-barrel_TonB"/>
</dbReference>
<feature type="domain" description="TonB-dependent receptor-like beta-barrel" evidence="15">
    <location>
        <begin position="306"/>
        <end position="750"/>
    </location>
</feature>
<dbReference type="AlphaFoldDB" id="A0A1I6KGU2"/>
<dbReference type="OrthoDB" id="9760333at2"/>
<feature type="domain" description="TonB-dependent receptor plug" evidence="16">
    <location>
        <begin position="69"/>
        <end position="179"/>
    </location>
</feature>
<evidence type="ECO:0000256" key="5">
    <source>
        <dbReference type="ARBA" id="ARBA00022692"/>
    </source>
</evidence>
<feature type="region of interest" description="Disordered" evidence="13">
    <location>
        <begin position="26"/>
        <end position="48"/>
    </location>
</feature>
<evidence type="ECO:0000256" key="14">
    <source>
        <dbReference type="SAM" id="SignalP"/>
    </source>
</evidence>
<feature type="chain" id="PRO_5011470799" evidence="14">
    <location>
        <begin position="24"/>
        <end position="786"/>
    </location>
</feature>
<dbReference type="Pfam" id="PF00593">
    <property type="entry name" value="TonB_dep_Rec_b-barrel"/>
    <property type="match status" value="1"/>
</dbReference>
<evidence type="ECO:0000256" key="6">
    <source>
        <dbReference type="ARBA" id="ARBA00023004"/>
    </source>
</evidence>
<dbReference type="STRING" id="1166337.SAMN05192580_1725"/>
<dbReference type="SUPFAM" id="SSF56935">
    <property type="entry name" value="Porins"/>
    <property type="match status" value="1"/>
</dbReference>
<keyword evidence="7" id="KW-0406">Ion transport</keyword>
<feature type="signal peptide" evidence="14">
    <location>
        <begin position="1"/>
        <end position="23"/>
    </location>
</feature>
<keyword evidence="4" id="KW-0410">Iron transport</keyword>
<dbReference type="InterPro" id="IPR012910">
    <property type="entry name" value="Plug_dom"/>
</dbReference>
<evidence type="ECO:0000256" key="9">
    <source>
        <dbReference type="ARBA" id="ARBA00023136"/>
    </source>
</evidence>
<keyword evidence="8 12" id="KW-0798">TonB box</keyword>
<keyword evidence="10 11" id="KW-0998">Cell outer membrane</keyword>
<evidence type="ECO:0000256" key="10">
    <source>
        <dbReference type="ARBA" id="ARBA00023237"/>
    </source>
</evidence>
<dbReference type="Gene3D" id="2.40.170.20">
    <property type="entry name" value="TonB-dependent receptor, beta-barrel domain"/>
    <property type="match status" value="1"/>
</dbReference>
<evidence type="ECO:0000256" key="8">
    <source>
        <dbReference type="ARBA" id="ARBA00023077"/>
    </source>
</evidence>
<dbReference type="InterPro" id="IPR039426">
    <property type="entry name" value="TonB-dep_rcpt-like"/>
</dbReference>
<evidence type="ECO:0000259" key="16">
    <source>
        <dbReference type="Pfam" id="PF07715"/>
    </source>
</evidence>
<dbReference type="GO" id="GO:0006826">
    <property type="term" value="P:iron ion transport"/>
    <property type="evidence" value="ECO:0007669"/>
    <property type="project" value="UniProtKB-KW"/>
</dbReference>
<gene>
    <name evidence="17" type="ORF">SAMN05192580_1725</name>
</gene>
<protein>
    <submittedName>
        <fullName evidence="17">Iron complex outermembrane recepter protein</fullName>
    </submittedName>
</protein>
<keyword evidence="9 11" id="KW-0472">Membrane</keyword>
<dbReference type="InterPro" id="IPR036942">
    <property type="entry name" value="Beta-barrel_TonB_sf"/>
</dbReference>
<evidence type="ECO:0000256" key="1">
    <source>
        <dbReference type="ARBA" id="ARBA00004571"/>
    </source>
</evidence>
<dbReference type="RefSeq" id="WP_093313280.1">
    <property type="nucleotide sequence ID" value="NZ_FOZG01000001.1"/>
</dbReference>
<evidence type="ECO:0000259" key="15">
    <source>
        <dbReference type="Pfam" id="PF00593"/>
    </source>
</evidence>
<comment type="subcellular location">
    <subcellularLocation>
        <location evidence="1 11">Cell outer membrane</location>
        <topology evidence="1 11">Multi-pass membrane protein</topology>
    </subcellularLocation>
</comment>
<evidence type="ECO:0000256" key="3">
    <source>
        <dbReference type="ARBA" id="ARBA00022452"/>
    </source>
</evidence>
<accession>A0A1I6KGU2</accession>
<dbReference type="GO" id="GO:0009279">
    <property type="term" value="C:cell outer membrane"/>
    <property type="evidence" value="ECO:0007669"/>
    <property type="project" value="UniProtKB-SubCell"/>
</dbReference>
<dbReference type="PANTHER" id="PTHR32552">
    <property type="entry name" value="FERRICHROME IRON RECEPTOR-RELATED"/>
    <property type="match status" value="1"/>
</dbReference>
<dbReference type="Proteomes" id="UP000198824">
    <property type="component" value="Unassembled WGS sequence"/>
</dbReference>
<keyword evidence="3 11" id="KW-1134">Transmembrane beta strand</keyword>
<evidence type="ECO:0000256" key="7">
    <source>
        <dbReference type="ARBA" id="ARBA00023065"/>
    </source>
</evidence>
<dbReference type="Pfam" id="PF07715">
    <property type="entry name" value="Plug"/>
    <property type="match status" value="1"/>
</dbReference>
<name>A0A1I6KGU2_9SPHN</name>
<proteinExistence type="inferred from homology"/>
<keyword evidence="5 11" id="KW-0812">Transmembrane</keyword>
<dbReference type="PANTHER" id="PTHR32552:SF81">
    <property type="entry name" value="TONB-DEPENDENT OUTER MEMBRANE RECEPTOR"/>
    <property type="match status" value="1"/>
</dbReference>
<evidence type="ECO:0000256" key="12">
    <source>
        <dbReference type="RuleBase" id="RU003357"/>
    </source>
</evidence>
<evidence type="ECO:0000313" key="18">
    <source>
        <dbReference type="Proteomes" id="UP000198824"/>
    </source>
</evidence>
<reference evidence="17 18" key="1">
    <citation type="submission" date="2016-10" db="EMBL/GenBank/DDBJ databases">
        <authorList>
            <person name="de Groot N.N."/>
        </authorList>
    </citation>
    <scope>NUCLEOTIDE SEQUENCE [LARGE SCALE GENOMIC DNA]</scope>
    <source>
        <strain evidence="17 18">S5-249</strain>
    </source>
</reference>
<comment type="similarity">
    <text evidence="11 12">Belongs to the TonB-dependent receptor family.</text>
</comment>
<dbReference type="PROSITE" id="PS52016">
    <property type="entry name" value="TONB_DEPENDENT_REC_3"/>
    <property type="match status" value="1"/>
</dbReference>
<evidence type="ECO:0000256" key="13">
    <source>
        <dbReference type="SAM" id="MobiDB-lite"/>
    </source>
</evidence>
<organism evidence="17 18">
    <name type="scientific">Sphingomonas jatrophae</name>
    <dbReference type="NCBI Taxonomy" id="1166337"/>
    <lineage>
        <taxon>Bacteria</taxon>
        <taxon>Pseudomonadati</taxon>
        <taxon>Pseudomonadota</taxon>
        <taxon>Alphaproteobacteria</taxon>
        <taxon>Sphingomonadales</taxon>
        <taxon>Sphingomonadaceae</taxon>
        <taxon>Sphingomonas</taxon>
    </lineage>
</organism>
<evidence type="ECO:0000256" key="4">
    <source>
        <dbReference type="ARBA" id="ARBA00022496"/>
    </source>
</evidence>
<evidence type="ECO:0000313" key="17">
    <source>
        <dbReference type="EMBL" id="SFR90427.1"/>
    </source>
</evidence>
<keyword evidence="6" id="KW-0408">Iron</keyword>
<keyword evidence="2 11" id="KW-0813">Transport</keyword>
<keyword evidence="14" id="KW-0732">Signal</keyword>
<dbReference type="EMBL" id="FOZG01000001">
    <property type="protein sequence ID" value="SFR90427.1"/>
    <property type="molecule type" value="Genomic_DNA"/>
</dbReference>
<sequence length="786" mass="84412">MVLHNASLLVSASLLALASPGLAQTADPAPTGAEAMAAPAADAAPNSDAATQSGIADIVVTARRRAESLQNVPLSVTGISAATIEQRDITSVDRLNGLAPAVFITPAAGPTTSGVVFNIRGVGGSDATGVSDYPVATYVDGVLVSRPNALSFDLVELERIEVLRGPQGTLFGRNTVGGAVNIFTKKPNETFGIEEKLTYGTFNQLRTRTTLDTGVLGTSGISAKFAYSHEQRDGYIKNSIKTNSADPGARNADSVFAAVHVDAAPGFTIDLKGDYTNTHNAPIYQQLAGMNPNQLAYFSQSASLGGAPLVVTDKFLKNVAIADQPRGRGEIWGGALTMSYDLSDAVSLKSITGYRRFSEDQAVNNAAQGALLGRLLNGTVARVYLFDYPDEVLARDRQFTQEFQLTGSVSDFNYVLGLFYFDQSYDSFTIQRLTAVVPLAGGVLRGSNVVTVRDYTQKAKSYAAFGQVSYEPSFVPGLELTGGLRYTKDKKSLAQANFSNGVAQTPGVGRNDWSDVNWLGSANYRVSPQLLLYTRISSAYRAGGFDAGGAGVPNSYDPETAVAYEAGFKADLFDRRLRFNASVYRTDYKDLQISQFVGGTNGGRTQTVNAGRATFSGFELEATAQLTDRFTLNGAVGYVHPKYKEYLFVNPANNQIIDVADEVHLAHVPKTTWNAGAGWDAAEFGEAKLNLRVDYAYQSGTYLFPLDRVNPFNELIRRNAWHTLGARATLSEIAIGDDLKLTLQVFGDNLLDEKQRVSGVDFGALGFSTIAWGPDRRFGVTATVRY</sequence>
<evidence type="ECO:0000256" key="2">
    <source>
        <dbReference type="ARBA" id="ARBA00022448"/>
    </source>
</evidence>
<keyword evidence="18" id="KW-1185">Reference proteome</keyword>